<evidence type="ECO:0000313" key="3">
    <source>
        <dbReference type="Proteomes" id="UP000234849"/>
    </source>
</evidence>
<protein>
    <submittedName>
        <fullName evidence="2">Uncharacterized protein</fullName>
    </submittedName>
</protein>
<evidence type="ECO:0000256" key="1">
    <source>
        <dbReference type="SAM" id="Phobius"/>
    </source>
</evidence>
<dbReference type="RefSeq" id="WP_101879116.1">
    <property type="nucleotide sequence ID" value="NZ_JAAIMS010000024.1"/>
</dbReference>
<organism evidence="2 3">
    <name type="scientific">Mediterraneibacter gnavus</name>
    <name type="common">Ruminococcus gnavus</name>
    <dbReference type="NCBI Taxonomy" id="33038"/>
    <lineage>
        <taxon>Bacteria</taxon>
        <taxon>Bacillati</taxon>
        <taxon>Bacillota</taxon>
        <taxon>Clostridia</taxon>
        <taxon>Lachnospirales</taxon>
        <taxon>Lachnospiraceae</taxon>
        <taxon>Mediterraneibacter</taxon>
    </lineage>
</organism>
<accession>A0A2N5NLS8</accession>
<evidence type="ECO:0000313" key="2">
    <source>
        <dbReference type="EMBL" id="PLT57830.1"/>
    </source>
</evidence>
<feature type="transmembrane region" description="Helical" evidence="1">
    <location>
        <begin position="14"/>
        <end position="31"/>
    </location>
</feature>
<keyword evidence="1" id="KW-1133">Transmembrane helix</keyword>
<keyword evidence="1" id="KW-0472">Membrane</keyword>
<reference evidence="2 3" key="1">
    <citation type="journal article" date="2017" name="Genome Med.">
        <title>A novel Ruminococcus gnavus clade enriched in inflammatory bowel disease patients.</title>
        <authorList>
            <person name="Hall A.B."/>
            <person name="Yassour M."/>
            <person name="Sauk J."/>
            <person name="Garner A."/>
            <person name="Jiang X."/>
            <person name="Arthur T."/>
            <person name="Lagoudas G.K."/>
            <person name="Vatanen T."/>
            <person name="Fornelos N."/>
            <person name="Wilson R."/>
            <person name="Bertha M."/>
            <person name="Cohen M."/>
            <person name="Garber J."/>
            <person name="Khalili H."/>
            <person name="Gevers D."/>
            <person name="Ananthakrishnan A.N."/>
            <person name="Kugathasan S."/>
            <person name="Lander E.S."/>
            <person name="Blainey P."/>
            <person name="Vlamakis H."/>
            <person name="Xavier R.J."/>
            <person name="Huttenhower C."/>
        </authorList>
    </citation>
    <scope>NUCLEOTIDE SEQUENCE [LARGE SCALE GENOMIC DNA]</scope>
    <source>
        <strain evidence="2 3">RJX1118</strain>
    </source>
</reference>
<gene>
    <name evidence="2" type="ORF">CDL18_02425</name>
</gene>
<keyword evidence="1" id="KW-0812">Transmembrane</keyword>
<comment type="caution">
    <text evidence="2">The sequence shown here is derived from an EMBL/GenBank/DDBJ whole genome shotgun (WGS) entry which is preliminary data.</text>
</comment>
<name>A0A2N5NLS8_MEDGN</name>
<dbReference type="AlphaFoldDB" id="A0A2N5NLS8"/>
<dbReference type="Proteomes" id="UP000234849">
    <property type="component" value="Unassembled WGS sequence"/>
</dbReference>
<sequence length="82" mass="9133">MEQILNYLSENKEWLFSGAGLLIFSAIGLIIKTIHSRKEKKHTNKTMSQLNTNHSSGTQIGIEQNRCAMACQGCGIAIFCFI</sequence>
<dbReference type="EMBL" id="NIHM01000002">
    <property type="protein sequence ID" value="PLT57830.1"/>
    <property type="molecule type" value="Genomic_DNA"/>
</dbReference>
<proteinExistence type="predicted"/>